<dbReference type="GeneID" id="27682348"/>
<reference evidence="1 2" key="1">
    <citation type="journal article" date="2015" name="Mol. Plant Microbe Interact.">
        <title>Genome, transcriptome, and functional analyses of Penicillium expansum provide new insights into secondary metabolism and pathogenicity.</title>
        <authorList>
            <person name="Ballester A.R."/>
            <person name="Marcet-Houben M."/>
            <person name="Levin E."/>
            <person name="Sela N."/>
            <person name="Selma-Lazaro C."/>
            <person name="Carmona L."/>
            <person name="Wisniewski M."/>
            <person name="Droby S."/>
            <person name="Gonzalez-Candelas L."/>
            <person name="Gabaldon T."/>
        </authorList>
    </citation>
    <scope>NUCLEOTIDE SEQUENCE [LARGE SCALE GENOMIC DNA]</scope>
    <source>
        <strain evidence="1 2">MD-8</strain>
    </source>
</reference>
<sequence length="133" mass="15285">MGQDSVFIIRSDYLPGLSFDNELWVNVSIERLEDPDNEEADWVSVVIPEDMNETHSDEEIMEYALNRIRTRRAVVSKVALHNMGVSCISIPIPMDIVDSSGILIRAEKDWKNWLEYISNGMASLNREVIFGRR</sequence>
<proteinExistence type="predicted"/>
<comment type="caution">
    <text evidence="1">The sequence shown here is derived from an EMBL/GenBank/DDBJ whole genome shotgun (WGS) entry which is preliminary data.</text>
</comment>
<dbReference type="OrthoDB" id="4340892at2759"/>
<evidence type="ECO:0000313" key="2">
    <source>
        <dbReference type="Proteomes" id="UP000030143"/>
    </source>
</evidence>
<dbReference type="Proteomes" id="UP000030143">
    <property type="component" value="Unassembled WGS sequence"/>
</dbReference>
<dbReference type="RefSeq" id="XP_016594122.1">
    <property type="nucleotide sequence ID" value="XM_016746928.1"/>
</dbReference>
<dbReference type="EMBL" id="JQFZ01000309">
    <property type="protein sequence ID" value="KGO51118.1"/>
    <property type="molecule type" value="Genomic_DNA"/>
</dbReference>
<dbReference type="VEuPathDB" id="FungiDB:PEXP_085620"/>
<evidence type="ECO:0000313" key="1">
    <source>
        <dbReference type="EMBL" id="KGO51118.1"/>
    </source>
</evidence>
<dbReference type="HOGENOM" id="CLU_1928316_0_0_1"/>
<dbReference type="AlphaFoldDB" id="A0A0A2IKK4"/>
<keyword evidence="2" id="KW-1185">Reference proteome</keyword>
<name>A0A0A2IKK4_PENEN</name>
<protein>
    <submittedName>
        <fullName evidence="1">Uncharacterized protein</fullName>
    </submittedName>
</protein>
<gene>
    <name evidence="1" type="ORF">PEX2_096580</name>
</gene>
<dbReference type="PhylomeDB" id="A0A0A2IKK4"/>
<accession>A0A0A2IKK4</accession>
<organism evidence="1 2">
    <name type="scientific">Penicillium expansum</name>
    <name type="common">Blue mold rot fungus</name>
    <dbReference type="NCBI Taxonomy" id="27334"/>
    <lineage>
        <taxon>Eukaryota</taxon>
        <taxon>Fungi</taxon>
        <taxon>Dikarya</taxon>
        <taxon>Ascomycota</taxon>
        <taxon>Pezizomycotina</taxon>
        <taxon>Eurotiomycetes</taxon>
        <taxon>Eurotiomycetidae</taxon>
        <taxon>Eurotiales</taxon>
        <taxon>Aspergillaceae</taxon>
        <taxon>Penicillium</taxon>
    </lineage>
</organism>